<protein>
    <submittedName>
        <fullName evidence="2">Uncharacterized protein</fullName>
    </submittedName>
</protein>
<keyword evidence="3" id="KW-1185">Reference proteome</keyword>
<evidence type="ECO:0000256" key="1">
    <source>
        <dbReference type="SAM" id="MobiDB-lite"/>
    </source>
</evidence>
<sequence>VVNIVLLIPTISSTPIKDEKLETVQNVSSESITPKLGKSLQEPGTKPVTGTRRKSRQSYPLMIYGGCYPPGTKGWGSSMSGWGSSMSGWGSSMSGWGSSTSGWGSGWNPAWGSRPTGLGWGSIGGGSSAFGSGFAGWGSFGGGGSGWGSSFGGAPGWPRLG</sequence>
<dbReference type="EMBL" id="LNIX01000018">
    <property type="protein sequence ID" value="OXA45170.1"/>
    <property type="molecule type" value="Genomic_DNA"/>
</dbReference>
<dbReference type="AlphaFoldDB" id="A0A226DJ71"/>
<feature type="region of interest" description="Disordered" evidence="1">
    <location>
        <begin position="31"/>
        <end position="53"/>
    </location>
</feature>
<dbReference type="Proteomes" id="UP000198287">
    <property type="component" value="Unassembled WGS sequence"/>
</dbReference>
<reference evidence="2 3" key="1">
    <citation type="submission" date="2015-12" db="EMBL/GenBank/DDBJ databases">
        <title>The genome of Folsomia candida.</title>
        <authorList>
            <person name="Faddeeva A."/>
            <person name="Derks M.F."/>
            <person name="Anvar Y."/>
            <person name="Smit S."/>
            <person name="Van Straalen N."/>
            <person name="Roelofs D."/>
        </authorList>
    </citation>
    <scope>NUCLEOTIDE SEQUENCE [LARGE SCALE GENOMIC DNA]</scope>
    <source>
        <strain evidence="2 3">VU population</strain>
        <tissue evidence="2">Whole body</tissue>
    </source>
</reference>
<organism evidence="2 3">
    <name type="scientific">Folsomia candida</name>
    <name type="common">Springtail</name>
    <dbReference type="NCBI Taxonomy" id="158441"/>
    <lineage>
        <taxon>Eukaryota</taxon>
        <taxon>Metazoa</taxon>
        <taxon>Ecdysozoa</taxon>
        <taxon>Arthropoda</taxon>
        <taxon>Hexapoda</taxon>
        <taxon>Collembola</taxon>
        <taxon>Entomobryomorpha</taxon>
        <taxon>Isotomoidea</taxon>
        <taxon>Isotomidae</taxon>
        <taxon>Proisotominae</taxon>
        <taxon>Folsomia</taxon>
    </lineage>
</organism>
<evidence type="ECO:0000313" key="3">
    <source>
        <dbReference type="Proteomes" id="UP000198287"/>
    </source>
</evidence>
<evidence type="ECO:0000313" key="2">
    <source>
        <dbReference type="EMBL" id="OXA45170.1"/>
    </source>
</evidence>
<proteinExistence type="predicted"/>
<accession>A0A226DJ71</accession>
<feature type="non-terminal residue" evidence="2">
    <location>
        <position position="1"/>
    </location>
</feature>
<name>A0A226DJ71_FOLCA</name>
<comment type="caution">
    <text evidence="2">The sequence shown here is derived from an EMBL/GenBank/DDBJ whole genome shotgun (WGS) entry which is preliminary data.</text>
</comment>
<gene>
    <name evidence="2" type="ORF">Fcan01_20296</name>
</gene>